<dbReference type="InterPro" id="IPR029039">
    <property type="entry name" value="Flavoprotein-like_sf"/>
</dbReference>
<keyword evidence="2" id="KW-0288">FMN</keyword>
<evidence type="ECO:0000256" key="2">
    <source>
        <dbReference type="ARBA" id="ARBA00022643"/>
    </source>
</evidence>
<dbReference type="EMBL" id="WBZC01000040">
    <property type="protein sequence ID" value="KAB3533472.1"/>
    <property type="molecule type" value="Genomic_DNA"/>
</dbReference>
<dbReference type="InterPro" id="IPR005025">
    <property type="entry name" value="FMN_Rdtase-like_dom"/>
</dbReference>
<dbReference type="Pfam" id="PF03358">
    <property type="entry name" value="FMN_red"/>
    <property type="match status" value="1"/>
</dbReference>
<dbReference type="GO" id="GO:0016491">
    <property type="term" value="F:oxidoreductase activity"/>
    <property type="evidence" value="ECO:0007669"/>
    <property type="project" value="InterPro"/>
</dbReference>
<feature type="domain" description="NADPH-dependent FMN reductase-like" evidence="3">
    <location>
        <begin position="8"/>
        <end position="111"/>
    </location>
</feature>
<dbReference type="InterPro" id="IPR051796">
    <property type="entry name" value="ISF_SsuE-like"/>
</dbReference>
<evidence type="ECO:0000313" key="4">
    <source>
        <dbReference type="EMBL" id="KAB3533472.1"/>
    </source>
</evidence>
<dbReference type="OrthoDB" id="9805976at2"/>
<dbReference type="RefSeq" id="WP_151861616.1">
    <property type="nucleotide sequence ID" value="NZ_WBZC01000040.1"/>
</dbReference>
<dbReference type="PANTHER" id="PTHR43278:SF2">
    <property type="entry name" value="IRON-SULFUR FLAVOPROTEIN"/>
    <property type="match status" value="1"/>
</dbReference>
<keyword evidence="1" id="KW-0285">Flavoprotein</keyword>
<dbReference type="PANTHER" id="PTHR43278">
    <property type="entry name" value="NAD(P)H-DEPENDENT FMN-CONTAINING OXIDOREDUCTASE YWQN-RELATED"/>
    <property type="match status" value="1"/>
</dbReference>
<evidence type="ECO:0000313" key="5">
    <source>
        <dbReference type="Proteomes" id="UP000432715"/>
    </source>
</evidence>
<gene>
    <name evidence="4" type="ORF">F8154_10750</name>
</gene>
<evidence type="ECO:0000259" key="3">
    <source>
        <dbReference type="Pfam" id="PF03358"/>
    </source>
</evidence>
<dbReference type="SUPFAM" id="SSF52218">
    <property type="entry name" value="Flavoproteins"/>
    <property type="match status" value="1"/>
</dbReference>
<dbReference type="AlphaFoldDB" id="A0A6I0F7S0"/>
<protein>
    <submittedName>
        <fullName evidence="4">Flavodoxin family protein</fullName>
    </submittedName>
</protein>
<reference evidence="4 5" key="1">
    <citation type="submission" date="2019-10" db="EMBL/GenBank/DDBJ databases">
        <title>Alkaliphilus serpentinus sp. nov. and Alkaliphilus pronyensis sp. nov., two novel anaerobic alkaliphilic species isolated from the serpentinized-hosted hydrothermal field of the Prony Bay (New Caledonia).</title>
        <authorList>
            <person name="Postec A."/>
        </authorList>
    </citation>
    <scope>NUCLEOTIDE SEQUENCE [LARGE SCALE GENOMIC DNA]</scope>
    <source>
        <strain evidence="4 5">LacV</strain>
    </source>
</reference>
<dbReference type="Proteomes" id="UP000432715">
    <property type="component" value="Unassembled WGS sequence"/>
</dbReference>
<sequence length="248" mass="28603">MIQTYKQIKITAFNGSPRGVNGNTNKMIVEILNGAKEVGAEIENILLSEYNINHCIGCFSCWVNKGNRCRFNDDMQLLLTKYYTSDVVIYGTPLYMDNVSGILKAFIDRSIAIICPYMEKDNAGEYRHVRSKFFKEPPKFVVVSNGAFPENSQFQVVAHYFNRLARSMDTEVIGEIYRGQGLLLALPKHDENRQIIDNYNTILNRAGRDIAEKLELKDQTKRELVKPLVPYDVYIKNIERYWRKVLEG</sequence>
<proteinExistence type="predicted"/>
<organism evidence="4 5">
    <name type="scientific">Alkaliphilus pronyensis</name>
    <dbReference type="NCBI Taxonomy" id="1482732"/>
    <lineage>
        <taxon>Bacteria</taxon>
        <taxon>Bacillati</taxon>
        <taxon>Bacillota</taxon>
        <taxon>Clostridia</taxon>
        <taxon>Peptostreptococcales</taxon>
        <taxon>Natronincolaceae</taxon>
        <taxon>Alkaliphilus</taxon>
    </lineage>
</organism>
<accession>A0A6I0F7S0</accession>
<comment type="caution">
    <text evidence="4">The sequence shown here is derived from an EMBL/GenBank/DDBJ whole genome shotgun (WGS) entry which is preliminary data.</text>
</comment>
<name>A0A6I0F7S0_9FIRM</name>
<dbReference type="Gene3D" id="3.40.50.360">
    <property type="match status" value="1"/>
</dbReference>
<evidence type="ECO:0000256" key="1">
    <source>
        <dbReference type="ARBA" id="ARBA00022630"/>
    </source>
</evidence>
<keyword evidence="5" id="KW-1185">Reference proteome</keyword>